<dbReference type="Gene3D" id="3.90.1150.10">
    <property type="entry name" value="Aspartate Aminotransferase, domain 1"/>
    <property type="match status" value="1"/>
</dbReference>
<comment type="caution">
    <text evidence="7">The sequence shown here is derived from an EMBL/GenBank/DDBJ whole genome shotgun (WGS) entry which is preliminary data.</text>
</comment>
<dbReference type="Pfam" id="PF00392">
    <property type="entry name" value="GntR"/>
    <property type="match status" value="1"/>
</dbReference>
<keyword evidence="4 7" id="KW-0238">DNA-binding</keyword>
<evidence type="ECO:0000256" key="2">
    <source>
        <dbReference type="ARBA" id="ARBA00022898"/>
    </source>
</evidence>
<dbReference type="Gene3D" id="3.40.640.10">
    <property type="entry name" value="Type I PLP-dependent aspartate aminotransferase-like (Major domain)"/>
    <property type="match status" value="1"/>
</dbReference>
<dbReference type="InterPro" id="IPR036388">
    <property type="entry name" value="WH-like_DNA-bd_sf"/>
</dbReference>
<keyword evidence="2" id="KW-0663">Pyridoxal phosphate</keyword>
<dbReference type="InterPro" id="IPR000524">
    <property type="entry name" value="Tscrpt_reg_HTH_GntR"/>
</dbReference>
<dbReference type="GO" id="GO:0008483">
    <property type="term" value="F:transaminase activity"/>
    <property type="evidence" value="ECO:0007669"/>
    <property type="project" value="UniProtKB-KW"/>
</dbReference>
<dbReference type="PANTHER" id="PTHR46577:SF1">
    <property type="entry name" value="HTH-TYPE TRANSCRIPTIONAL REGULATORY PROTEIN GABR"/>
    <property type="match status" value="1"/>
</dbReference>
<name>A0A1I3YKM1_9HYPH</name>
<dbReference type="InterPro" id="IPR036390">
    <property type="entry name" value="WH_DNA-bd_sf"/>
</dbReference>
<dbReference type="SUPFAM" id="SSF46785">
    <property type="entry name" value="Winged helix' DNA-binding domain"/>
    <property type="match status" value="1"/>
</dbReference>
<dbReference type="RefSeq" id="WP_093518688.1">
    <property type="nucleotide sequence ID" value="NZ_FOSK01000004.1"/>
</dbReference>
<dbReference type="CDD" id="cd07377">
    <property type="entry name" value="WHTH_GntR"/>
    <property type="match status" value="1"/>
</dbReference>
<proteinExistence type="inferred from homology"/>
<dbReference type="SUPFAM" id="SSF53383">
    <property type="entry name" value="PLP-dependent transferases"/>
    <property type="match status" value="1"/>
</dbReference>
<feature type="domain" description="HTH gntR-type" evidence="6">
    <location>
        <begin position="11"/>
        <end position="79"/>
    </location>
</feature>
<organism evidence="7 8">
    <name type="scientific">Pseudovibrio ascidiaceicola</name>
    <dbReference type="NCBI Taxonomy" id="285279"/>
    <lineage>
        <taxon>Bacteria</taxon>
        <taxon>Pseudomonadati</taxon>
        <taxon>Pseudomonadota</taxon>
        <taxon>Alphaproteobacteria</taxon>
        <taxon>Hyphomicrobiales</taxon>
        <taxon>Stappiaceae</taxon>
        <taxon>Pseudovibrio</taxon>
    </lineage>
</organism>
<dbReference type="PANTHER" id="PTHR46577">
    <property type="entry name" value="HTH-TYPE TRANSCRIPTIONAL REGULATORY PROTEIN GABR"/>
    <property type="match status" value="1"/>
</dbReference>
<keyword evidence="8" id="KW-1185">Reference proteome</keyword>
<evidence type="ECO:0000259" key="6">
    <source>
        <dbReference type="PROSITE" id="PS50949"/>
    </source>
</evidence>
<dbReference type="GO" id="GO:0003677">
    <property type="term" value="F:DNA binding"/>
    <property type="evidence" value="ECO:0007669"/>
    <property type="project" value="UniProtKB-KW"/>
</dbReference>
<dbReference type="InterPro" id="IPR015424">
    <property type="entry name" value="PyrdxlP-dep_Trfase"/>
</dbReference>
<dbReference type="PROSITE" id="PS50949">
    <property type="entry name" value="HTH_GNTR"/>
    <property type="match status" value="1"/>
</dbReference>
<dbReference type="InterPro" id="IPR015421">
    <property type="entry name" value="PyrdxlP-dep_Trfase_major"/>
</dbReference>
<evidence type="ECO:0000313" key="8">
    <source>
        <dbReference type="Proteomes" id="UP000199598"/>
    </source>
</evidence>
<comment type="similarity">
    <text evidence="1">In the C-terminal section; belongs to the class-I pyridoxal-phosphate-dependent aminotransferase family.</text>
</comment>
<dbReference type="CDD" id="cd00609">
    <property type="entry name" value="AAT_like"/>
    <property type="match status" value="1"/>
</dbReference>
<dbReference type="Proteomes" id="UP000199598">
    <property type="component" value="Unassembled WGS sequence"/>
</dbReference>
<dbReference type="SMART" id="SM00345">
    <property type="entry name" value="HTH_GNTR"/>
    <property type="match status" value="1"/>
</dbReference>
<keyword evidence="3" id="KW-0805">Transcription regulation</keyword>
<dbReference type="EMBL" id="FOSK01000004">
    <property type="protein sequence ID" value="SFK32467.1"/>
    <property type="molecule type" value="Genomic_DNA"/>
</dbReference>
<evidence type="ECO:0000313" key="7">
    <source>
        <dbReference type="EMBL" id="SFK32467.1"/>
    </source>
</evidence>
<evidence type="ECO:0000256" key="1">
    <source>
        <dbReference type="ARBA" id="ARBA00005384"/>
    </source>
</evidence>
<keyword evidence="7" id="KW-0032">Aminotransferase</keyword>
<gene>
    <name evidence="7" type="ORF">SAMN04488518_10492</name>
</gene>
<dbReference type="Pfam" id="PF00155">
    <property type="entry name" value="Aminotran_1_2"/>
    <property type="match status" value="1"/>
</dbReference>
<keyword evidence="5" id="KW-0804">Transcription</keyword>
<evidence type="ECO:0000256" key="3">
    <source>
        <dbReference type="ARBA" id="ARBA00023015"/>
    </source>
</evidence>
<dbReference type="InterPro" id="IPR004839">
    <property type="entry name" value="Aminotransferase_I/II_large"/>
</dbReference>
<dbReference type="InterPro" id="IPR051446">
    <property type="entry name" value="HTH_trans_reg/aminotransferase"/>
</dbReference>
<keyword evidence="7" id="KW-0808">Transferase</keyword>
<sequence>MWKPDPNKLSSPKYLSIATALEQDIQTGRLVEGDKLPPQRELAYQLGVTLGTITRAYAEAERRKLVRGETGRGTFIAKTANVHSPLMLMPNTEGIQGYDLARNLGLAHLNPDLGQMLRELSDDPLVNSLNEYGPSEGTFYHREIGAQFLAEFYGAPANASQTLVTCGAQHGIQIAMLAMFNRGDVIAVDEMIYPPILSVLPALGLQIVPIEAERDENGHMGAMSADALEEACTKHDIRGVFLIPNAQNPTTHTLSNAERQRLATVIEKHNLTVIEDDPYTPFISRKQKSFLELVPENTVLIGSPSKVMSAGLRTGYIHVPGNVKTAFANAIGESTWMAAPLNVEIVSRWITGGKLQETLQRKREVLRQRYLHMKEMFPNNVLQGGEEKLFTWLQLPEQQSAELVAQAALLRGVEVLSHRNFQAMPRTDINALRVSLSTIAHHKHFEEAISLLKASIEHLEDIQTPRPMVG</sequence>
<dbReference type="InterPro" id="IPR015422">
    <property type="entry name" value="PyrdxlP-dep_Trfase_small"/>
</dbReference>
<evidence type="ECO:0000256" key="4">
    <source>
        <dbReference type="ARBA" id="ARBA00023125"/>
    </source>
</evidence>
<evidence type="ECO:0000256" key="5">
    <source>
        <dbReference type="ARBA" id="ARBA00023163"/>
    </source>
</evidence>
<accession>A0A1I3YKM1</accession>
<dbReference type="Gene3D" id="1.10.10.10">
    <property type="entry name" value="Winged helix-like DNA-binding domain superfamily/Winged helix DNA-binding domain"/>
    <property type="match status" value="1"/>
</dbReference>
<reference evidence="7 8" key="1">
    <citation type="submission" date="2016-10" db="EMBL/GenBank/DDBJ databases">
        <authorList>
            <person name="Varghese N."/>
            <person name="Submissions S."/>
        </authorList>
    </citation>
    <scope>NUCLEOTIDE SEQUENCE [LARGE SCALE GENOMIC DNA]</scope>
    <source>
        <strain evidence="7 8">DSM 16392</strain>
    </source>
</reference>
<protein>
    <submittedName>
        <fullName evidence="7">DNA-binding transcriptional regulator, MocR family, contains an aminotransferase domain</fullName>
    </submittedName>
</protein>